<dbReference type="VEuPathDB" id="VectorBase:ASIC017519"/>
<feature type="compositionally biased region" description="Basic residues" evidence="1">
    <location>
        <begin position="115"/>
        <end position="124"/>
    </location>
</feature>
<proteinExistence type="predicted"/>
<dbReference type="AlphaFoldDB" id="A0A084WGS3"/>
<name>A0A084WGS3_ANOSI</name>
<dbReference type="Proteomes" id="UP000030765">
    <property type="component" value="Unassembled WGS sequence"/>
</dbReference>
<evidence type="ECO:0000256" key="1">
    <source>
        <dbReference type="SAM" id="MobiDB-lite"/>
    </source>
</evidence>
<accession>A0A084WGS3</accession>
<feature type="region of interest" description="Disordered" evidence="1">
    <location>
        <begin position="84"/>
        <end position="124"/>
    </location>
</feature>
<dbReference type="EMBL" id="ATLV01023711">
    <property type="status" value="NOT_ANNOTATED_CDS"/>
    <property type="molecule type" value="Genomic_DNA"/>
</dbReference>
<reference evidence="2 4" key="1">
    <citation type="journal article" date="2014" name="BMC Genomics">
        <title>Genome sequence of Anopheles sinensis provides insight into genetics basis of mosquito competence for malaria parasites.</title>
        <authorList>
            <person name="Zhou D."/>
            <person name="Zhang D."/>
            <person name="Ding G."/>
            <person name="Shi L."/>
            <person name="Hou Q."/>
            <person name="Ye Y."/>
            <person name="Xu Y."/>
            <person name="Zhou H."/>
            <person name="Xiong C."/>
            <person name="Li S."/>
            <person name="Yu J."/>
            <person name="Hong S."/>
            <person name="Yu X."/>
            <person name="Zou P."/>
            <person name="Chen C."/>
            <person name="Chang X."/>
            <person name="Wang W."/>
            <person name="Lv Y."/>
            <person name="Sun Y."/>
            <person name="Ma L."/>
            <person name="Shen B."/>
            <person name="Zhu C."/>
        </authorList>
    </citation>
    <scope>NUCLEOTIDE SEQUENCE [LARGE SCALE GENOMIC DNA]</scope>
</reference>
<evidence type="ECO:0000313" key="4">
    <source>
        <dbReference type="Proteomes" id="UP000030765"/>
    </source>
</evidence>
<evidence type="ECO:0000313" key="3">
    <source>
        <dbReference type="EnsemblMetazoa" id="ASIC017519-PA"/>
    </source>
</evidence>
<evidence type="ECO:0000313" key="2">
    <source>
        <dbReference type="EMBL" id="KFB49417.1"/>
    </source>
</evidence>
<organism evidence="2">
    <name type="scientific">Anopheles sinensis</name>
    <name type="common">Mosquito</name>
    <dbReference type="NCBI Taxonomy" id="74873"/>
    <lineage>
        <taxon>Eukaryota</taxon>
        <taxon>Metazoa</taxon>
        <taxon>Ecdysozoa</taxon>
        <taxon>Arthropoda</taxon>
        <taxon>Hexapoda</taxon>
        <taxon>Insecta</taxon>
        <taxon>Pterygota</taxon>
        <taxon>Neoptera</taxon>
        <taxon>Endopterygota</taxon>
        <taxon>Diptera</taxon>
        <taxon>Nematocera</taxon>
        <taxon>Culicoidea</taxon>
        <taxon>Culicidae</taxon>
        <taxon>Anophelinae</taxon>
        <taxon>Anopheles</taxon>
    </lineage>
</organism>
<protein>
    <submittedName>
        <fullName evidence="2 3">HK97 family phage protein</fullName>
    </submittedName>
</protein>
<sequence length="156" mass="17488">MSPARTALIDERHHTNPVDRYPFARCLSADGVLQTNGRTFVVVGVAQRDKPTAMYGRSAQVNVTISEPPIFRMIACRSGELSIGPSRYPPSRSWQELEPKSSPNPAQRQNIGRTPAKRFRSPRGRSIHYLDGRISFCLYRGEMFVSPGDCQGHRSD</sequence>
<feature type="compositionally biased region" description="Polar residues" evidence="1">
    <location>
        <begin position="101"/>
        <end position="112"/>
    </location>
</feature>
<dbReference type="EnsemblMetazoa" id="ASIC017519-RA">
    <property type="protein sequence ID" value="ASIC017519-PA"/>
    <property type="gene ID" value="ASIC017519"/>
</dbReference>
<gene>
    <name evidence="2" type="ORF">ZHAS_00017519</name>
</gene>
<keyword evidence="4" id="KW-1185">Reference proteome</keyword>
<dbReference type="EMBL" id="KE525345">
    <property type="protein sequence ID" value="KFB49417.1"/>
    <property type="molecule type" value="Genomic_DNA"/>
</dbReference>
<reference evidence="3" key="2">
    <citation type="submission" date="2020-05" db="UniProtKB">
        <authorList>
            <consortium name="EnsemblMetazoa"/>
        </authorList>
    </citation>
    <scope>IDENTIFICATION</scope>
</reference>